<dbReference type="Gene3D" id="3.40.30.10">
    <property type="entry name" value="Glutaredoxin"/>
    <property type="match status" value="1"/>
</dbReference>
<name>A0ABX8B840_9BACT</name>
<feature type="domain" description="Thioredoxin" evidence="1">
    <location>
        <begin position="39"/>
        <end position="186"/>
    </location>
</feature>
<accession>A0ABX8B840</accession>
<dbReference type="SUPFAM" id="SSF52833">
    <property type="entry name" value="Thioredoxin-like"/>
    <property type="match status" value="1"/>
</dbReference>
<gene>
    <name evidence="2" type="ORF">J8C06_01320</name>
</gene>
<dbReference type="RefSeq" id="WP_211429005.1">
    <property type="nucleotide sequence ID" value="NZ_CP072648.1"/>
</dbReference>
<keyword evidence="3" id="KW-1185">Reference proteome</keyword>
<dbReference type="EMBL" id="CP072648">
    <property type="protein sequence ID" value="QUW03114.1"/>
    <property type="molecule type" value="Genomic_DNA"/>
</dbReference>
<reference evidence="2 3" key="1">
    <citation type="submission" date="2021-03" db="EMBL/GenBank/DDBJ databases">
        <title>Genomic and phenotypic characterization of Chloracidobacterium isolates provides evidence for multiple species.</title>
        <authorList>
            <person name="Saini M.K."/>
            <person name="Costas A.M.G."/>
            <person name="Tank M."/>
            <person name="Bryant D.A."/>
        </authorList>
    </citation>
    <scope>NUCLEOTIDE SEQUENCE [LARGE SCALE GENOMIC DNA]</scope>
    <source>
        <strain evidence="2 3">BV2-C</strain>
    </source>
</reference>
<sequence length="222" mass="24801">MRSRLYVVILVWLITLGWTNVLAGHRSAVSDGHEYAPLQSVKLNYKDWTYPALDGEPINLRTWARDKKLVLVVYFAPWCGNWRYESEVLTRLHAKYHHHGLGIIAVNEYGSTAETKAFFGEAGPPYPVVIESEDRSKVGDTPHALYRRMTGDFRTYGSPYNVFLEPSGLTASGDVLAERVTVANGELIEAEAEAFIRNKLGLPALTPNPTEAPLHATKPPRP</sequence>
<dbReference type="CDD" id="cd02966">
    <property type="entry name" value="TlpA_like_family"/>
    <property type="match status" value="1"/>
</dbReference>
<proteinExistence type="predicted"/>
<dbReference type="PROSITE" id="PS51352">
    <property type="entry name" value="THIOREDOXIN_2"/>
    <property type="match status" value="1"/>
</dbReference>
<evidence type="ECO:0000259" key="1">
    <source>
        <dbReference type="PROSITE" id="PS51352"/>
    </source>
</evidence>
<protein>
    <submittedName>
        <fullName evidence="2">TlpA family protein disulfide reductase</fullName>
    </submittedName>
</protein>
<dbReference type="InterPro" id="IPR000866">
    <property type="entry name" value="AhpC/TSA"/>
</dbReference>
<dbReference type="Pfam" id="PF00578">
    <property type="entry name" value="AhpC-TSA"/>
    <property type="match status" value="1"/>
</dbReference>
<evidence type="ECO:0000313" key="3">
    <source>
        <dbReference type="Proteomes" id="UP000676506"/>
    </source>
</evidence>
<organism evidence="2 3">
    <name type="scientific">Chloracidobacterium validum</name>
    <dbReference type="NCBI Taxonomy" id="2821543"/>
    <lineage>
        <taxon>Bacteria</taxon>
        <taxon>Pseudomonadati</taxon>
        <taxon>Acidobacteriota</taxon>
        <taxon>Terriglobia</taxon>
        <taxon>Terriglobales</taxon>
        <taxon>Acidobacteriaceae</taxon>
        <taxon>Chloracidobacterium</taxon>
    </lineage>
</organism>
<dbReference type="Proteomes" id="UP000676506">
    <property type="component" value="Chromosome 1"/>
</dbReference>
<dbReference type="InterPro" id="IPR036249">
    <property type="entry name" value="Thioredoxin-like_sf"/>
</dbReference>
<dbReference type="InterPro" id="IPR013766">
    <property type="entry name" value="Thioredoxin_domain"/>
</dbReference>
<evidence type="ECO:0000313" key="2">
    <source>
        <dbReference type="EMBL" id="QUW03114.1"/>
    </source>
</evidence>